<dbReference type="AlphaFoldDB" id="A0A848KDL9"/>
<dbReference type="PANTHER" id="PTHR47506">
    <property type="entry name" value="TRANSCRIPTIONAL REGULATORY PROTEIN"/>
    <property type="match status" value="1"/>
</dbReference>
<comment type="caution">
    <text evidence="6">The sequence shown here is derived from an EMBL/GenBank/DDBJ whole genome shotgun (WGS) entry which is preliminary data.</text>
</comment>
<dbReference type="PROSITE" id="PS50977">
    <property type="entry name" value="HTH_TETR_2"/>
    <property type="match status" value="1"/>
</dbReference>
<evidence type="ECO:0000256" key="1">
    <source>
        <dbReference type="ARBA" id="ARBA00023015"/>
    </source>
</evidence>
<evidence type="ECO:0000256" key="4">
    <source>
        <dbReference type="PROSITE-ProRule" id="PRU00335"/>
    </source>
</evidence>
<dbReference type="Pfam" id="PF21993">
    <property type="entry name" value="TetR_C_13_2"/>
    <property type="match status" value="1"/>
</dbReference>
<evidence type="ECO:0000259" key="5">
    <source>
        <dbReference type="PROSITE" id="PS50977"/>
    </source>
</evidence>
<dbReference type="EMBL" id="VCQU01000003">
    <property type="protein sequence ID" value="NMN95678.1"/>
    <property type="molecule type" value="Genomic_DNA"/>
</dbReference>
<evidence type="ECO:0000256" key="2">
    <source>
        <dbReference type="ARBA" id="ARBA00023125"/>
    </source>
</evidence>
<evidence type="ECO:0000256" key="3">
    <source>
        <dbReference type="ARBA" id="ARBA00023163"/>
    </source>
</evidence>
<evidence type="ECO:0000313" key="6">
    <source>
        <dbReference type="EMBL" id="NMN95678.1"/>
    </source>
</evidence>
<dbReference type="InterPro" id="IPR036271">
    <property type="entry name" value="Tet_transcr_reg_TetR-rel_C_sf"/>
</dbReference>
<dbReference type="GO" id="GO:0003677">
    <property type="term" value="F:DNA binding"/>
    <property type="evidence" value="ECO:0007669"/>
    <property type="project" value="UniProtKB-UniRule"/>
</dbReference>
<feature type="DNA-binding region" description="H-T-H motif" evidence="4">
    <location>
        <begin position="20"/>
        <end position="39"/>
    </location>
</feature>
<proteinExistence type="predicted"/>
<keyword evidence="3" id="KW-0804">Transcription</keyword>
<dbReference type="InterPro" id="IPR054156">
    <property type="entry name" value="YxaF_TetR_C"/>
</dbReference>
<dbReference type="InterPro" id="IPR009057">
    <property type="entry name" value="Homeodomain-like_sf"/>
</dbReference>
<accession>A0A848KDL9</accession>
<evidence type="ECO:0000313" key="7">
    <source>
        <dbReference type="Proteomes" id="UP000535543"/>
    </source>
</evidence>
<keyword evidence="7" id="KW-1185">Reference proteome</keyword>
<dbReference type="RefSeq" id="WP_169587076.1">
    <property type="nucleotide sequence ID" value="NZ_VCQU01000003.1"/>
</dbReference>
<gene>
    <name evidence="6" type="ORF">FGL95_11600</name>
</gene>
<reference evidence="6 7" key="2">
    <citation type="submission" date="2020-06" db="EMBL/GenBank/DDBJ databases">
        <title>Antribacter stalactiti gen. nov., sp. nov., a new member of the family Nacardiaceae isolated from a cave.</title>
        <authorList>
            <person name="Kim I.S."/>
        </authorList>
    </citation>
    <scope>NUCLEOTIDE SEQUENCE [LARGE SCALE GENOMIC DNA]</scope>
    <source>
        <strain evidence="6 7">YC2-7</strain>
    </source>
</reference>
<dbReference type="InterPro" id="IPR001647">
    <property type="entry name" value="HTH_TetR"/>
</dbReference>
<keyword evidence="1" id="KW-0805">Transcription regulation</keyword>
<keyword evidence="2 4" id="KW-0238">DNA-binding</keyword>
<dbReference type="Pfam" id="PF00440">
    <property type="entry name" value="TetR_N"/>
    <property type="match status" value="1"/>
</dbReference>
<reference evidence="6 7" key="1">
    <citation type="submission" date="2019-05" db="EMBL/GenBank/DDBJ databases">
        <authorList>
            <person name="Lee S.D."/>
        </authorList>
    </citation>
    <scope>NUCLEOTIDE SEQUENCE [LARGE SCALE GENOMIC DNA]</scope>
    <source>
        <strain evidence="6 7">YC2-7</strain>
    </source>
</reference>
<protein>
    <submittedName>
        <fullName evidence="6">TetR/AcrR family transcriptional regulator</fullName>
    </submittedName>
</protein>
<name>A0A848KDL9_9NOCA</name>
<sequence>MRILAATSELFRRQGMTGTGLKQIAQSANAPFGSIYHFFPGGKGQLSEEVVRVWGAMYGDLVMTVFDACPDLLTAIDVAFRAAGESLVATDFVDGCPIATVALEVASTDETLRIATADSFNDWIDRGVERLKDSGLDEDARRRLIIGFINSLEGAFVLARAMRSTEPLEAAGRMVRAAALAELEALKE</sequence>
<dbReference type="Proteomes" id="UP000535543">
    <property type="component" value="Unassembled WGS sequence"/>
</dbReference>
<feature type="domain" description="HTH tetR-type" evidence="5">
    <location>
        <begin position="1"/>
        <end position="57"/>
    </location>
</feature>
<dbReference type="Gene3D" id="1.10.357.10">
    <property type="entry name" value="Tetracycline Repressor, domain 2"/>
    <property type="match status" value="1"/>
</dbReference>
<dbReference type="SUPFAM" id="SSF48498">
    <property type="entry name" value="Tetracyclin repressor-like, C-terminal domain"/>
    <property type="match status" value="1"/>
</dbReference>
<dbReference type="PANTHER" id="PTHR47506:SF3">
    <property type="entry name" value="HTH-TYPE TRANSCRIPTIONAL REGULATOR LMRA"/>
    <property type="match status" value="1"/>
</dbReference>
<dbReference type="SUPFAM" id="SSF46689">
    <property type="entry name" value="Homeodomain-like"/>
    <property type="match status" value="1"/>
</dbReference>
<organism evidence="6 7">
    <name type="scientific">Antrihabitans stalactiti</name>
    <dbReference type="NCBI Taxonomy" id="2584121"/>
    <lineage>
        <taxon>Bacteria</taxon>
        <taxon>Bacillati</taxon>
        <taxon>Actinomycetota</taxon>
        <taxon>Actinomycetes</taxon>
        <taxon>Mycobacteriales</taxon>
        <taxon>Nocardiaceae</taxon>
        <taxon>Antrihabitans</taxon>
    </lineage>
</organism>